<gene>
    <name evidence="2" type="ORF">PCOR1329_LOCUS65630</name>
</gene>
<evidence type="ECO:0000256" key="1">
    <source>
        <dbReference type="SAM" id="MobiDB-lite"/>
    </source>
</evidence>
<accession>A0ABN9WAX8</accession>
<feature type="compositionally biased region" description="Basic and acidic residues" evidence="1">
    <location>
        <begin position="617"/>
        <end position="627"/>
    </location>
</feature>
<protein>
    <submittedName>
        <fullName evidence="2">Uncharacterized protein</fullName>
    </submittedName>
</protein>
<evidence type="ECO:0000313" key="2">
    <source>
        <dbReference type="EMBL" id="CAK0883406.1"/>
    </source>
</evidence>
<proteinExistence type="predicted"/>
<comment type="caution">
    <text evidence="2">The sequence shown here is derived from an EMBL/GenBank/DDBJ whole genome shotgun (WGS) entry which is preliminary data.</text>
</comment>
<feature type="region of interest" description="Disordered" evidence="1">
    <location>
        <begin position="599"/>
        <end position="657"/>
    </location>
</feature>
<evidence type="ECO:0000313" key="3">
    <source>
        <dbReference type="Proteomes" id="UP001189429"/>
    </source>
</evidence>
<dbReference type="Proteomes" id="UP001189429">
    <property type="component" value="Unassembled WGS sequence"/>
</dbReference>
<keyword evidence="3" id="KW-1185">Reference proteome</keyword>
<dbReference type="EMBL" id="CAUYUJ010018411">
    <property type="protein sequence ID" value="CAK0883406.1"/>
    <property type="molecule type" value="Genomic_DNA"/>
</dbReference>
<sequence>MDHMQRVWEDVWTQPAEASHLPDAIPFLDHRILGLCAQGHECAAAPARASVSDVRNAARRFKKRTALGSDTVHPRDLALVCDEAFETLCAIWQWSEAIGRIPVQLALMFTALLPKPDGGFRPIGLLPGICRVFGKVTRREAVAWERSQKKDAPLRLRLLLAMYQAPKLLQMGQVMPGIIYAGQGIIAGCAFATSLMKLILLTPVDAMIIHWPSTRVFNVVGDITLFAACAIAHLGRRLGTAAQYLLSQLQALHLVISRDKGVVMATHAEVGREKESFLSEHATGGRVAWRQVEAQAADGGYQQVDLPHGHVPFQSLMQGPPAGSPQDVLYAQYWAVGTLRVEAPGRFAVDCSGLHTFQDRGATVATPVSLPEAGLYRLLARVRGKVPLRFACALKPVPADADVTATISQKGLPDVVLGRLIAARSALNLRVRNLGAAWAEVVAEVRQAGQGAPDLRVHGARAVARLAPGALAQLPVELNVTGPPEDREGAACARFEVAVALEGAGAAREVVLPVALRCRRASQSAMLSFLDADGSVGSAAVLRPRGSGGAGSVPTVVSLSGVGVEPQGQADAYKMKPSPTHPGDFVFGFEGLWVMSGAGRGGPGQGCPQSCQGGTEADPRLQAEPERRRHGPGALLPTPDGSTGAGRPAQLGGQMEE</sequence>
<reference evidence="2" key="1">
    <citation type="submission" date="2023-10" db="EMBL/GenBank/DDBJ databases">
        <authorList>
            <person name="Chen Y."/>
            <person name="Shah S."/>
            <person name="Dougan E. K."/>
            <person name="Thang M."/>
            <person name="Chan C."/>
        </authorList>
    </citation>
    <scope>NUCLEOTIDE SEQUENCE [LARGE SCALE GENOMIC DNA]</scope>
</reference>
<organism evidence="2 3">
    <name type="scientific">Prorocentrum cordatum</name>
    <dbReference type="NCBI Taxonomy" id="2364126"/>
    <lineage>
        <taxon>Eukaryota</taxon>
        <taxon>Sar</taxon>
        <taxon>Alveolata</taxon>
        <taxon>Dinophyceae</taxon>
        <taxon>Prorocentrales</taxon>
        <taxon>Prorocentraceae</taxon>
        <taxon>Prorocentrum</taxon>
    </lineage>
</organism>
<name>A0ABN9WAX8_9DINO</name>